<dbReference type="Pfam" id="PF04195">
    <property type="entry name" value="Transposase_28"/>
    <property type="match status" value="1"/>
</dbReference>
<feature type="compositionally biased region" description="Polar residues" evidence="2">
    <location>
        <begin position="727"/>
        <end position="736"/>
    </location>
</feature>
<keyword evidence="1" id="KW-0175">Coiled coil</keyword>
<feature type="region of interest" description="Disordered" evidence="2">
    <location>
        <begin position="320"/>
        <end position="454"/>
    </location>
</feature>
<dbReference type="Proteomes" id="UP001231189">
    <property type="component" value="Unassembled WGS sequence"/>
</dbReference>
<feature type="compositionally biased region" description="Polar residues" evidence="2">
    <location>
        <begin position="414"/>
        <end position="423"/>
    </location>
</feature>
<feature type="region of interest" description="Disordered" evidence="2">
    <location>
        <begin position="273"/>
        <end position="308"/>
    </location>
</feature>
<feature type="region of interest" description="Disordered" evidence="2">
    <location>
        <begin position="727"/>
        <end position="769"/>
    </location>
</feature>
<dbReference type="EMBL" id="JAUUTY010000609">
    <property type="protein sequence ID" value="KAK1598494.1"/>
    <property type="molecule type" value="Genomic_DNA"/>
</dbReference>
<accession>A0AAD8QAA5</accession>
<evidence type="ECO:0000256" key="2">
    <source>
        <dbReference type="SAM" id="MobiDB-lite"/>
    </source>
</evidence>
<sequence length="939" mass="104825">MAAEDLEWERSKISNQDANLMKRLGLMKKEGAIRFPSEESYPKPPMEYRVSFVDHLIRGLSTPIHDFLRGLLFVYGIQLHHLTPNSILHISIFITLCECFLGVAPNWALWKRIFCLRRNGSHNVTYNIGGVVICIRTDVDYFDVKFPDSVQGWRKKWLYIHEESANSVEHNIIPFDGSAKIQRRRSWDAEASEEEKKATEALMSRIRQLQNTRGEELSGVQITAYFLRIRVQPLQARKNPLWTYSGENDANRISGNLSTKDLEKLVRRLSRLGKDPVPSSCRVEPYSSTNPLPKDHPSITSLPPLPEGGEVEEMTVVADDTQGSSVPESEVAGSHKSAASHEREVESEASESTESLPPAVSPKNKRKRTEVEDSGISKAEEVVPSDPKAAYDPYFESLISSDEEEVPVTDVAPRTSTSRTVLVSDTLVEGDETSPPQQNVVTTTPPSSPLVPSPKRARVEMIVEPPPQLGSSSSQLLDDPMIKDLIRIGSQFIGYREYASRAEEKLAEANQRAEILSRNLEKSETARKKAELAASEARAEADDAKAKAASVEELQQRLKDAESALHEQKSAQVAREQGIIKRLNSQSRRTLTQTNQDFDLEKPVNDPLLDALSLLESHGREIREGVANASGALSALFPYFFPKKEEPSTFLDLAKMFNTSEDLGLKLRHENMKVAVENTVALVADSQQTLDWTKVGDTDLIEQSRWKSLMKAAKPNTKKILAYLGIQPTSTPSSSRPELIFDNYTPIPTPSNASPSSRAERTVTDTAPVDDTLSQELNDLRQQLQYAKKQTLAMMEQSRKSSEAEKVALQQAREAVAAKEIAVSEAEKAVTRENFMLELMNEASADMSGAFIDAAAEEERICHSKLDLAQVVERVHQKVKRRRVGVDRINTKVTPIAEEMIEDLLRMDADFFADGHYADFLGAAPEENRVTLDDILNQD</sequence>
<feature type="coiled-coil region" evidence="1">
    <location>
        <begin position="499"/>
        <end position="571"/>
    </location>
</feature>
<feature type="coiled-coil region" evidence="1">
    <location>
        <begin position="770"/>
        <end position="829"/>
    </location>
</feature>
<dbReference type="AlphaFoldDB" id="A0AAD8QAA5"/>
<name>A0AAD8QAA5_LOLMU</name>
<feature type="domain" description="Transposase (putative) gypsy type" evidence="3">
    <location>
        <begin position="51"/>
        <end position="117"/>
    </location>
</feature>
<evidence type="ECO:0000259" key="3">
    <source>
        <dbReference type="Pfam" id="PF04195"/>
    </source>
</evidence>
<reference evidence="4" key="1">
    <citation type="submission" date="2023-07" db="EMBL/GenBank/DDBJ databases">
        <title>A chromosome-level genome assembly of Lolium multiflorum.</title>
        <authorList>
            <person name="Chen Y."/>
            <person name="Copetti D."/>
            <person name="Kolliker R."/>
            <person name="Studer B."/>
        </authorList>
    </citation>
    <scope>NUCLEOTIDE SEQUENCE</scope>
    <source>
        <strain evidence="4">02402/16</strain>
        <tissue evidence="4">Leaf</tissue>
    </source>
</reference>
<protein>
    <recommendedName>
        <fullName evidence="3">Transposase (putative) gypsy type domain-containing protein</fullName>
    </recommendedName>
</protein>
<comment type="caution">
    <text evidence="4">The sequence shown here is derived from an EMBL/GenBank/DDBJ whole genome shotgun (WGS) entry which is preliminary data.</text>
</comment>
<evidence type="ECO:0000313" key="4">
    <source>
        <dbReference type="EMBL" id="KAK1598494.1"/>
    </source>
</evidence>
<organism evidence="4 5">
    <name type="scientific">Lolium multiflorum</name>
    <name type="common">Italian ryegrass</name>
    <name type="synonym">Lolium perenne subsp. multiflorum</name>
    <dbReference type="NCBI Taxonomy" id="4521"/>
    <lineage>
        <taxon>Eukaryota</taxon>
        <taxon>Viridiplantae</taxon>
        <taxon>Streptophyta</taxon>
        <taxon>Embryophyta</taxon>
        <taxon>Tracheophyta</taxon>
        <taxon>Spermatophyta</taxon>
        <taxon>Magnoliopsida</taxon>
        <taxon>Liliopsida</taxon>
        <taxon>Poales</taxon>
        <taxon>Poaceae</taxon>
        <taxon>BOP clade</taxon>
        <taxon>Pooideae</taxon>
        <taxon>Poodae</taxon>
        <taxon>Poeae</taxon>
        <taxon>Poeae Chloroplast Group 2 (Poeae type)</taxon>
        <taxon>Loliodinae</taxon>
        <taxon>Loliinae</taxon>
        <taxon>Lolium</taxon>
    </lineage>
</organism>
<evidence type="ECO:0000313" key="5">
    <source>
        <dbReference type="Proteomes" id="UP001231189"/>
    </source>
</evidence>
<proteinExistence type="predicted"/>
<feature type="compositionally biased region" description="Low complexity" evidence="2">
    <location>
        <begin position="433"/>
        <end position="445"/>
    </location>
</feature>
<evidence type="ECO:0000256" key="1">
    <source>
        <dbReference type="SAM" id="Coils"/>
    </source>
</evidence>
<gene>
    <name evidence="4" type="ORF">QYE76_048262</name>
</gene>
<dbReference type="InterPro" id="IPR007321">
    <property type="entry name" value="Transposase_28"/>
</dbReference>
<dbReference type="PANTHER" id="PTHR33026:SF7">
    <property type="entry name" value="OS03G0100275 PROTEIN"/>
    <property type="match status" value="1"/>
</dbReference>
<keyword evidence="5" id="KW-1185">Reference proteome</keyword>
<dbReference type="PANTHER" id="PTHR33026">
    <property type="entry name" value="OS06G0360600 PROTEIN"/>
    <property type="match status" value="1"/>
</dbReference>